<feature type="non-terminal residue" evidence="1">
    <location>
        <position position="76"/>
    </location>
</feature>
<dbReference type="InterPro" id="IPR015424">
    <property type="entry name" value="PyrdxlP-dep_Trfase"/>
</dbReference>
<feature type="non-terminal residue" evidence="1">
    <location>
        <position position="1"/>
    </location>
</feature>
<dbReference type="EMBL" id="QRBW01000519">
    <property type="protein sequence ID" value="RDT47463.1"/>
    <property type="molecule type" value="Genomic_DNA"/>
</dbReference>
<keyword evidence="1" id="KW-0032">Aminotransferase</keyword>
<dbReference type="Gene3D" id="3.90.1150.10">
    <property type="entry name" value="Aspartate Aminotransferase, domain 1"/>
    <property type="match status" value="1"/>
</dbReference>
<proteinExistence type="predicted"/>
<sequence length="76" mass="8514">WMPFSANRNFQKDPRIIVAAEGSWLTDDKGRKVYDSLSGLWTCGAGHSRKEIQEAVARQLGTLDYSPGFQYGHPLS</sequence>
<comment type="caution">
    <text evidence="1">The sequence shown here is derived from an EMBL/GenBank/DDBJ whole genome shotgun (WGS) entry which is preliminary data.</text>
</comment>
<dbReference type="Proteomes" id="UP000255291">
    <property type="component" value="Unassembled WGS sequence"/>
</dbReference>
<reference evidence="1 2" key="1">
    <citation type="submission" date="2018-07" db="EMBL/GenBank/DDBJ databases">
        <title>The use of a cohorting ward and systematic surveillance cultures for the control of a Klebsiella pneumoniae carbapenemase (KPC)-producing Enterobacteriaceae outbreak.</title>
        <authorList>
            <person name="Doi Y."/>
        </authorList>
    </citation>
    <scope>NUCLEOTIDE SEQUENCE [LARGE SCALE GENOMIC DNA]</scope>
    <source>
        <strain evidence="1 2">1-RC-17-04017</strain>
    </source>
</reference>
<evidence type="ECO:0000313" key="2">
    <source>
        <dbReference type="Proteomes" id="UP000255291"/>
    </source>
</evidence>
<protein>
    <submittedName>
        <fullName evidence="1">Aminotransferase class III-fold pyridoxal phosphate-dependent enzyme</fullName>
    </submittedName>
</protein>
<dbReference type="AlphaFoldDB" id="A0ABD7GNB0"/>
<accession>A0ABD7GNB0</accession>
<dbReference type="InterPro" id="IPR015421">
    <property type="entry name" value="PyrdxlP-dep_Trfase_major"/>
</dbReference>
<evidence type="ECO:0000313" key="1">
    <source>
        <dbReference type="EMBL" id="RDT47463.1"/>
    </source>
</evidence>
<name>A0ABD7GNB0_9ENTR</name>
<dbReference type="SUPFAM" id="SSF53383">
    <property type="entry name" value="PLP-dependent transferases"/>
    <property type="match status" value="1"/>
</dbReference>
<dbReference type="InterPro" id="IPR015422">
    <property type="entry name" value="PyrdxlP-dep_Trfase_small"/>
</dbReference>
<organism evidence="1 2">
    <name type="scientific">Enterobacter roggenkampii</name>
    <dbReference type="NCBI Taxonomy" id="1812935"/>
    <lineage>
        <taxon>Bacteria</taxon>
        <taxon>Pseudomonadati</taxon>
        <taxon>Pseudomonadota</taxon>
        <taxon>Gammaproteobacteria</taxon>
        <taxon>Enterobacterales</taxon>
        <taxon>Enterobacteriaceae</taxon>
        <taxon>Enterobacter</taxon>
        <taxon>Enterobacter cloacae complex</taxon>
    </lineage>
</organism>
<dbReference type="GO" id="GO:0008483">
    <property type="term" value="F:transaminase activity"/>
    <property type="evidence" value="ECO:0007669"/>
    <property type="project" value="UniProtKB-KW"/>
</dbReference>
<gene>
    <name evidence="1" type="ORF">DXF87_26825</name>
</gene>
<keyword evidence="1" id="KW-0808">Transferase</keyword>
<dbReference type="Gene3D" id="3.40.640.10">
    <property type="entry name" value="Type I PLP-dependent aspartate aminotransferase-like (Major domain)"/>
    <property type="match status" value="1"/>
</dbReference>